<keyword evidence="4" id="KW-1185">Reference proteome</keyword>
<comment type="caution">
    <text evidence="3">The sequence shown here is derived from an EMBL/GenBank/DDBJ whole genome shotgun (WGS) entry which is preliminary data.</text>
</comment>
<feature type="domain" description="Activator of Hsp90 ATPase homologue 1/2-like C-terminal" evidence="2">
    <location>
        <begin position="20"/>
        <end position="160"/>
    </location>
</feature>
<name>A0ABS9TKE9_9PSEU</name>
<protein>
    <submittedName>
        <fullName evidence="3">SRPBCC domain-containing protein</fullName>
    </submittedName>
</protein>
<evidence type="ECO:0000313" key="4">
    <source>
        <dbReference type="Proteomes" id="UP001299970"/>
    </source>
</evidence>
<dbReference type="EMBL" id="JAKXMK010000023">
    <property type="protein sequence ID" value="MCH6169019.1"/>
    <property type="molecule type" value="Genomic_DNA"/>
</dbReference>
<evidence type="ECO:0000259" key="2">
    <source>
        <dbReference type="Pfam" id="PF08327"/>
    </source>
</evidence>
<dbReference type="InterPro" id="IPR023393">
    <property type="entry name" value="START-like_dom_sf"/>
</dbReference>
<evidence type="ECO:0000256" key="1">
    <source>
        <dbReference type="ARBA" id="ARBA00006817"/>
    </source>
</evidence>
<dbReference type="InterPro" id="IPR013538">
    <property type="entry name" value="ASHA1/2-like_C"/>
</dbReference>
<organism evidence="3 4">
    <name type="scientific">Pseudonocardia alaniniphila</name>
    <dbReference type="NCBI Taxonomy" id="75291"/>
    <lineage>
        <taxon>Bacteria</taxon>
        <taxon>Bacillati</taxon>
        <taxon>Actinomycetota</taxon>
        <taxon>Actinomycetes</taxon>
        <taxon>Pseudonocardiales</taxon>
        <taxon>Pseudonocardiaceae</taxon>
        <taxon>Pseudonocardia</taxon>
    </lineage>
</organism>
<dbReference type="Pfam" id="PF08327">
    <property type="entry name" value="AHSA1"/>
    <property type="match status" value="1"/>
</dbReference>
<dbReference type="RefSeq" id="WP_241039663.1">
    <property type="nucleotide sequence ID" value="NZ_BAAAJF010000040.1"/>
</dbReference>
<reference evidence="3 4" key="1">
    <citation type="submission" date="2022-03" db="EMBL/GenBank/DDBJ databases">
        <title>Pseudonocardia alaer sp. nov., a novel actinomycete isolated from reed forest soil.</title>
        <authorList>
            <person name="Wang L."/>
        </authorList>
    </citation>
    <scope>NUCLEOTIDE SEQUENCE [LARGE SCALE GENOMIC DNA]</scope>
    <source>
        <strain evidence="3 4">Y-16303</strain>
    </source>
</reference>
<dbReference type="SUPFAM" id="SSF55961">
    <property type="entry name" value="Bet v1-like"/>
    <property type="match status" value="1"/>
</dbReference>
<evidence type="ECO:0000313" key="3">
    <source>
        <dbReference type="EMBL" id="MCH6169019.1"/>
    </source>
</evidence>
<accession>A0ABS9TKE9</accession>
<gene>
    <name evidence="3" type="ORF">MMF94_25275</name>
</gene>
<comment type="similarity">
    <text evidence="1">Belongs to the AHA1 family.</text>
</comment>
<dbReference type="Proteomes" id="UP001299970">
    <property type="component" value="Unassembled WGS sequence"/>
</dbReference>
<dbReference type="Gene3D" id="3.30.530.20">
    <property type="match status" value="1"/>
</dbReference>
<sequence length="167" mass="18193">MSSTTAPTTTVQVHRVHVRATPEAIWEAITNPEWTKRYGYRSPAQYDLRPGGAYRSLPSEEMAAHGMPADSAVIDGEVLEVDPPRRLVQTWRMLFTPELVAEGFTRLTYEIEPEAGGVTMLTVTHDVTNAPITAASVSAPPSDAGGGWSVILSDLKTLLESGEPLYR</sequence>
<proteinExistence type="inferred from homology"/>